<evidence type="ECO:0000256" key="1">
    <source>
        <dbReference type="SAM" id="Phobius"/>
    </source>
</evidence>
<feature type="transmembrane region" description="Helical" evidence="1">
    <location>
        <begin position="12"/>
        <end position="34"/>
    </location>
</feature>
<keyword evidence="1" id="KW-0812">Transmembrane</keyword>
<sequence>MGRESSCTNGDFSIPASIILFPLMIDVAQMTMFLRAASLKLATSFHDALYTRAGGNRRNRGGLPSSFIAMNLNAAISVNVMPPTKTTNTVFLSPPPDRSALALIALSSPFWMSSKAGPRACFTTSSKPRQPCPPLPLTMPVPATAFPRVMEKRYCFCKTHWTRRIESGAYPLYT</sequence>
<comment type="caution">
    <text evidence="2">The sequence shown here is derived from an EMBL/GenBank/DDBJ whole genome shotgun (WGS) entry which is preliminary data.</text>
</comment>
<keyword evidence="1" id="KW-0472">Membrane</keyword>
<dbReference type="Proteomes" id="UP001305414">
    <property type="component" value="Unassembled WGS sequence"/>
</dbReference>
<dbReference type="AlphaFoldDB" id="A0AAN7U9Y4"/>
<reference evidence="2 3" key="1">
    <citation type="submission" date="2023-10" db="EMBL/GenBank/DDBJ databases">
        <title>Draft genome sequence of Xylaria bambusicola isolate GMP-LS, the root and basal stem rot pathogen of sugarcane in Indonesia.</title>
        <authorList>
            <person name="Selvaraj P."/>
            <person name="Muralishankar V."/>
            <person name="Muruganantham S."/>
            <person name="Sp S."/>
            <person name="Haryani S."/>
            <person name="Lau K.J.X."/>
            <person name="Naqvi N.I."/>
        </authorList>
    </citation>
    <scope>NUCLEOTIDE SEQUENCE [LARGE SCALE GENOMIC DNA]</scope>
    <source>
        <strain evidence="2">GMP-LS</strain>
    </source>
</reference>
<evidence type="ECO:0000313" key="3">
    <source>
        <dbReference type="Proteomes" id="UP001305414"/>
    </source>
</evidence>
<accession>A0AAN7U9Y4</accession>
<keyword evidence="1" id="KW-1133">Transmembrane helix</keyword>
<gene>
    <name evidence="2" type="ORF">RRF57_000313</name>
</gene>
<evidence type="ECO:0000313" key="2">
    <source>
        <dbReference type="EMBL" id="KAK5624598.1"/>
    </source>
</evidence>
<dbReference type="EMBL" id="JAWHQM010000001">
    <property type="protein sequence ID" value="KAK5624598.1"/>
    <property type="molecule type" value="Genomic_DNA"/>
</dbReference>
<protein>
    <submittedName>
        <fullName evidence="2">Uncharacterized protein</fullName>
    </submittedName>
</protein>
<keyword evidence="3" id="KW-1185">Reference proteome</keyword>
<organism evidence="2 3">
    <name type="scientific">Xylaria bambusicola</name>
    <dbReference type="NCBI Taxonomy" id="326684"/>
    <lineage>
        <taxon>Eukaryota</taxon>
        <taxon>Fungi</taxon>
        <taxon>Dikarya</taxon>
        <taxon>Ascomycota</taxon>
        <taxon>Pezizomycotina</taxon>
        <taxon>Sordariomycetes</taxon>
        <taxon>Xylariomycetidae</taxon>
        <taxon>Xylariales</taxon>
        <taxon>Xylariaceae</taxon>
        <taxon>Xylaria</taxon>
    </lineage>
</organism>
<name>A0AAN7U9Y4_9PEZI</name>
<proteinExistence type="predicted"/>